<dbReference type="GO" id="GO:0016757">
    <property type="term" value="F:glycosyltransferase activity"/>
    <property type="evidence" value="ECO:0007669"/>
    <property type="project" value="InterPro"/>
</dbReference>
<evidence type="ECO:0000259" key="2">
    <source>
        <dbReference type="Pfam" id="PF13439"/>
    </source>
</evidence>
<dbReference type="PANTHER" id="PTHR12526">
    <property type="entry name" value="GLYCOSYLTRANSFERASE"/>
    <property type="match status" value="1"/>
</dbReference>
<sequence>MKKVLHLFPAYKIGGAPVNVLRFIKGSKDKIRNYAAACNIDGNLFNKYVEATDDSFDVNLTSIKLSSYLKLLRIVKNVKPDIIHANGKGGAFYAFLIYIFYKVDIYYTFRGFHIKYSGIRHTFHMLFEKLFSYCYVKAIAVSHSEKELYLKTTGVNDIKVTVIGNGVDISKMQLPSELQGVLDKYKINIVSLSRIDPVKDIVTMLKSFALLNNQDTALHIMGGFLDGDILYKEKVESTIKSLKCSDRVYLWGDMPSAGNYIHNFDLYLSTSLSEGLPTSIIEAGLSKIPVIASNCNGNIDLIKDFETGYLFSKKDIAGLVSKLQLAIDQLGSVEQSEILIKNLNQMHSYSIDSHVNKLIELYINKGIEGFTSK</sequence>
<name>A0A1H4L3N4_9FLAO</name>
<evidence type="ECO:0000259" key="1">
    <source>
        <dbReference type="Pfam" id="PF00534"/>
    </source>
</evidence>
<dbReference type="InterPro" id="IPR001296">
    <property type="entry name" value="Glyco_trans_1"/>
</dbReference>
<keyword evidence="3" id="KW-0808">Transferase</keyword>
<protein>
    <submittedName>
        <fullName evidence="3">Glycosyltransferase involved in cell wall bisynthesis</fullName>
    </submittedName>
</protein>
<dbReference type="PANTHER" id="PTHR12526:SF630">
    <property type="entry name" value="GLYCOSYLTRANSFERASE"/>
    <property type="match status" value="1"/>
</dbReference>
<accession>A0A1H4L3N4</accession>
<reference evidence="3 4" key="1">
    <citation type="submission" date="2016-10" db="EMBL/GenBank/DDBJ databases">
        <authorList>
            <person name="de Groot N.N."/>
        </authorList>
    </citation>
    <scope>NUCLEOTIDE SEQUENCE [LARGE SCALE GENOMIC DNA]</scope>
    <source>
        <strain evidence="3 4">MAR_2009_71</strain>
    </source>
</reference>
<dbReference type="Gene3D" id="3.40.50.2000">
    <property type="entry name" value="Glycogen Phosphorylase B"/>
    <property type="match status" value="2"/>
</dbReference>
<dbReference type="InterPro" id="IPR028098">
    <property type="entry name" value="Glyco_trans_4-like_N"/>
</dbReference>
<feature type="domain" description="Glycosyltransferase subfamily 4-like N-terminal" evidence="2">
    <location>
        <begin position="63"/>
        <end position="170"/>
    </location>
</feature>
<dbReference type="SUPFAM" id="SSF53756">
    <property type="entry name" value="UDP-Glycosyltransferase/glycogen phosphorylase"/>
    <property type="match status" value="1"/>
</dbReference>
<feature type="domain" description="Glycosyl transferase family 1" evidence="1">
    <location>
        <begin position="184"/>
        <end position="335"/>
    </location>
</feature>
<gene>
    <name evidence="3" type="ORF">SAMN05192540_1181</name>
</gene>
<evidence type="ECO:0000313" key="4">
    <source>
        <dbReference type="Proteomes" id="UP000183038"/>
    </source>
</evidence>
<dbReference type="Pfam" id="PF13439">
    <property type="entry name" value="Glyco_transf_4"/>
    <property type="match status" value="1"/>
</dbReference>
<dbReference type="RefSeq" id="WP_074670869.1">
    <property type="nucleotide sequence ID" value="NZ_FNTB01000001.1"/>
</dbReference>
<dbReference type="EMBL" id="FNTB01000001">
    <property type="protein sequence ID" value="SEB65303.1"/>
    <property type="molecule type" value="Genomic_DNA"/>
</dbReference>
<proteinExistence type="predicted"/>
<organism evidence="3 4">
    <name type="scientific">Maribacter dokdonensis</name>
    <dbReference type="NCBI Taxonomy" id="320912"/>
    <lineage>
        <taxon>Bacteria</taxon>
        <taxon>Pseudomonadati</taxon>
        <taxon>Bacteroidota</taxon>
        <taxon>Flavobacteriia</taxon>
        <taxon>Flavobacteriales</taxon>
        <taxon>Flavobacteriaceae</taxon>
        <taxon>Maribacter</taxon>
    </lineage>
</organism>
<evidence type="ECO:0000313" key="3">
    <source>
        <dbReference type="EMBL" id="SEB65303.1"/>
    </source>
</evidence>
<dbReference type="Proteomes" id="UP000183038">
    <property type="component" value="Unassembled WGS sequence"/>
</dbReference>
<dbReference type="Pfam" id="PF00534">
    <property type="entry name" value="Glycos_transf_1"/>
    <property type="match status" value="1"/>
</dbReference>
<dbReference type="OrthoDB" id="798298at2"/>
<dbReference type="AlphaFoldDB" id="A0A1H4L3N4"/>